<sequence length="321" mass="34695">MPLVEIENLSVSFSSPDGQVQAVRDVSLTLEHGQSLGIVGESGSGKSVSLMALLRLLPTQSATVRATKLRLDGVDMLTCPKNELAGVRGKVASLIFQDPMASFDPLFKIADQLTETVLAHFDVSKSEAEQRVLSMLNRVEMPDPNRVMSSYPHQLSGGMLQRAMIAMALICEPKILIADEPTTALDVTVQAQILQLIGDLQQETGMGLIMITHDLGVVAETVNDIVVMYGGKVMEQTTVFDLFEAPRHPYAQALLASIPGQVAGKRKLREIPGQAPNPLAPPAGCPFHFRCEKADAKCVEQMPVLQRFGPNHATACLKVMS</sequence>
<dbReference type="PANTHER" id="PTHR43297">
    <property type="entry name" value="OLIGOPEPTIDE TRANSPORT ATP-BINDING PROTEIN APPD"/>
    <property type="match status" value="1"/>
</dbReference>
<keyword evidence="5" id="KW-0547">Nucleotide-binding</keyword>
<dbReference type="SMART" id="SM00382">
    <property type="entry name" value="AAA"/>
    <property type="match status" value="1"/>
</dbReference>
<evidence type="ECO:0000256" key="5">
    <source>
        <dbReference type="ARBA" id="ARBA00022741"/>
    </source>
</evidence>
<dbReference type="Gene3D" id="3.40.50.300">
    <property type="entry name" value="P-loop containing nucleotide triphosphate hydrolases"/>
    <property type="match status" value="1"/>
</dbReference>
<keyword evidence="6 9" id="KW-0067">ATP-binding</keyword>
<dbReference type="Pfam" id="PF08352">
    <property type="entry name" value="oligo_HPY"/>
    <property type="match status" value="1"/>
</dbReference>
<dbReference type="PROSITE" id="PS50893">
    <property type="entry name" value="ABC_TRANSPORTER_2"/>
    <property type="match status" value="1"/>
</dbReference>
<dbReference type="GO" id="GO:0005524">
    <property type="term" value="F:ATP binding"/>
    <property type="evidence" value="ECO:0007669"/>
    <property type="project" value="UniProtKB-KW"/>
</dbReference>
<dbReference type="InterPro" id="IPR027417">
    <property type="entry name" value="P-loop_NTPase"/>
</dbReference>
<reference evidence="9" key="2">
    <citation type="submission" date="2023-01" db="EMBL/GenBank/DDBJ databases">
        <title>Draft genome sequence of Maritalea porphyrae strain NBRC 107169.</title>
        <authorList>
            <person name="Sun Q."/>
            <person name="Mori K."/>
        </authorList>
    </citation>
    <scope>NUCLEOTIDE SEQUENCE</scope>
    <source>
        <strain evidence="9">NBRC 107169</strain>
    </source>
</reference>
<comment type="similarity">
    <text evidence="2">Belongs to the ABC transporter superfamily.</text>
</comment>
<comment type="subcellular location">
    <subcellularLocation>
        <location evidence="1">Cell inner membrane</location>
        <topology evidence="1">Peripheral membrane protein</topology>
    </subcellularLocation>
</comment>
<dbReference type="Proteomes" id="UP001161405">
    <property type="component" value="Unassembled WGS sequence"/>
</dbReference>
<evidence type="ECO:0000256" key="1">
    <source>
        <dbReference type="ARBA" id="ARBA00004417"/>
    </source>
</evidence>
<keyword evidence="7" id="KW-0472">Membrane</keyword>
<evidence type="ECO:0000256" key="6">
    <source>
        <dbReference type="ARBA" id="ARBA00022840"/>
    </source>
</evidence>
<dbReference type="InterPro" id="IPR003593">
    <property type="entry name" value="AAA+_ATPase"/>
</dbReference>
<dbReference type="InterPro" id="IPR003439">
    <property type="entry name" value="ABC_transporter-like_ATP-bd"/>
</dbReference>
<dbReference type="InterPro" id="IPR013563">
    <property type="entry name" value="Oligopep_ABC_C"/>
</dbReference>
<dbReference type="Pfam" id="PF00005">
    <property type="entry name" value="ABC_tran"/>
    <property type="match status" value="1"/>
</dbReference>
<evidence type="ECO:0000256" key="2">
    <source>
        <dbReference type="ARBA" id="ARBA00005417"/>
    </source>
</evidence>
<keyword evidence="10" id="KW-1185">Reference proteome</keyword>
<evidence type="ECO:0000256" key="4">
    <source>
        <dbReference type="ARBA" id="ARBA00022475"/>
    </source>
</evidence>
<proteinExistence type="inferred from homology"/>
<dbReference type="RefSeq" id="WP_284363234.1">
    <property type="nucleotide sequence ID" value="NZ_BSNI01000002.1"/>
</dbReference>
<name>A0ABQ5USA8_9HYPH</name>
<dbReference type="CDD" id="cd03257">
    <property type="entry name" value="ABC_NikE_OppD_transporters"/>
    <property type="match status" value="1"/>
</dbReference>
<keyword evidence="4" id="KW-1003">Cell membrane</keyword>
<keyword evidence="3" id="KW-0813">Transport</keyword>
<evidence type="ECO:0000256" key="7">
    <source>
        <dbReference type="ARBA" id="ARBA00023136"/>
    </source>
</evidence>
<gene>
    <name evidence="9" type="ORF">GCM10007879_14980</name>
</gene>
<dbReference type="NCBIfam" id="TIGR01727">
    <property type="entry name" value="oligo_HPY"/>
    <property type="match status" value="1"/>
</dbReference>
<dbReference type="InterPro" id="IPR017871">
    <property type="entry name" value="ABC_transporter-like_CS"/>
</dbReference>
<feature type="domain" description="ABC transporter" evidence="8">
    <location>
        <begin position="4"/>
        <end position="255"/>
    </location>
</feature>
<dbReference type="SUPFAM" id="SSF52540">
    <property type="entry name" value="P-loop containing nucleoside triphosphate hydrolases"/>
    <property type="match status" value="1"/>
</dbReference>
<protein>
    <submittedName>
        <fullName evidence="9">ABC transporter ATP-binding protein</fullName>
    </submittedName>
</protein>
<evidence type="ECO:0000313" key="9">
    <source>
        <dbReference type="EMBL" id="GLQ17249.1"/>
    </source>
</evidence>
<organism evidence="9 10">
    <name type="scientific">Maritalea porphyrae</name>
    <dbReference type="NCBI Taxonomy" id="880732"/>
    <lineage>
        <taxon>Bacteria</taxon>
        <taxon>Pseudomonadati</taxon>
        <taxon>Pseudomonadota</taxon>
        <taxon>Alphaproteobacteria</taxon>
        <taxon>Hyphomicrobiales</taxon>
        <taxon>Devosiaceae</taxon>
        <taxon>Maritalea</taxon>
    </lineage>
</organism>
<evidence type="ECO:0000313" key="10">
    <source>
        <dbReference type="Proteomes" id="UP001161405"/>
    </source>
</evidence>
<dbReference type="EMBL" id="BSNI01000002">
    <property type="protein sequence ID" value="GLQ17249.1"/>
    <property type="molecule type" value="Genomic_DNA"/>
</dbReference>
<reference evidence="9" key="1">
    <citation type="journal article" date="2014" name="Int. J. Syst. Evol. Microbiol.">
        <title>Complete genome of a new Firmicutes species belonging to the dominant human colonic microbiota ('Ruminococcus bicirculans') reveals two chromosomes and a selective capacity to utilize plant glucans.</title>
        <authorList>
            <consortium name="NISC Comparative Sequencing Program"/>
            <person name="Wegmann U."/>
            <person name="Louis P."/>
            <person name="Goesmann A."/>
            <person name="Henrissat B."/>
            <person name="Duncan S.H."/>
            <person name="Flint H.J."/>
        </authorList>
    </citation>
    <scope>NUCLEOTIDE SEQUENCE</scope>
    <source>
        <strain evidence="9">NBRC 107169</strain>
    </source>
</reference>
<evidence type="ECO:0000256" key="3">
    <source>
        <dbReference type="ARBA" id="ARBA00022448"/>
    </source>
</evidence>
<dbReference type="InterPro" id="IPR050388">
    <property type="entry name" value="ABC_Ni/Peptide_Import"/>
</dbReference>
<comment type="caution">
    <text evidence="9">The sequence shown here is derived from an EMBL/GenBank/DDBJ whole genome shotgun (WGS) entry which is preliminary data.</text>
</comment>
<dbReference type="PANTHER" id="PTHR43297:SF2">
    <property type="entry name" value="DIPEPTIDE TRANSPORT ATP-BINDING PROTEIN DPPD"/>
    <property type="match status" value="1"/>
</dbReference>
<evidence type="ECO:0000259" key="8">
    <source>
        <dbReference type="PROSITE" id="PS50893"/>
    </source>
</evidence>
<dbReference type="PROSITE" id="PS00211">
    <property type="entry name" value="ABC_TRANSPORTER_1"/>
    <property type="match status" value="1"/>
</dbReference>
<accession>A0ABQ5USA8</accession>